<organism evidence="2 3">
    <name type="scientific">Haloferula luteola</name>
    <dbReference type="NCBI Taxonomy" id="595692"/>
    <lineage>
        <taxon>Bacteria</taxon>
        <taxon>Pseudomonadati</taxon>
        <taxon>Verrucomicrobiota</taxon>
        <taxon>Verrucomicrobiia</taxon>
        <taxon>Verrucomicrobiales</taxon>
        <taxon>Verrucomicrobiaceae</taxon>
        <taxon>Haloferula</taxon>
    </lineage>
</organism>
<name>A0A840VJH3_9BACT</name>
<evidence type="ECO:0000256" key="1">
    <source>
        <dbReference type="SAM" id="Phobius"/>
    </source>
</evidence>
<accession>A0A840VJH3</accession>
<gene>
    <name evidence="2" type="ORF">HNR46_004282</name>
</gene>
<reference evidence="2 3" key="1">
    <citation type="submission" date="2020-08" db="EMBL/GenBank/DDBJ databases">
        <title>Genomic Encyclopedia of Type Strains, Phase IV (KMG-IV): sequencing the most valuable type-strain genomes for metagenomic binning, comparative biology and taxonomic classification.</title>
        <authorList>
            <person name="Goeker M."/>
        </authorList>
    </citation>
    <scope>NUCLEOTIDE SEQUENCE [LARGE SCALE GENOMIC DNA]</scope>
    <source>
        <strain evidence="2 3">YC6886</strain>
    </source>
</reference>
<keyword evidence="1" id="KW-0472">Membrane</keyword>
<dbReference type="EMBL" id="JACHFD010000068">
    <property type="protein sequence ID" value="MBB5354010.1"/>
    <property type="molecule type" value="Genomic_DNA"/>
</dbReference>
<evidence type="ECO:0000313" key="2">
    <source>
        <dbReference type="EMBL" id="MBB5354010.1"/>
    </source>
</evidence>
<keyword evidence="1" id="KW-0812">Transmembrane</keyword>
<sequence length="64" mass="7559">MMPDLGKYWERARKGVLTPRSVTMSLLFLLWYLLPNTSGFFLLKVSMTILLVIFIVYRVISKKY</sequence>
<comment type="caution">
    <text evidence="2">The sequence shown here is derived from an EMBL/GenBank/DDBJ whole genome shotgun (WGS) entry which is preliminary data.</text>
</comment>
<proteinExistence type="predicted"/>
<evidence type="ECO:0000313" key="3">
    <source>
        <dbReference type="Proteomes" id="UP000557717"/>
    </source>
</evidence>
<keyword evidence="1" id="KW-1133">Transmembrane helix</keyword>
<dbReference type="Proteomes" id="UP000557717">
    <property type="component" value="Unassembled WGS sequence"/>
</dbReference>
<protein>
    <submittedName>
        <fullName evidence="2">Uncharacterized protein</fullName>
    </submittedName>
</protein>
<feature type="transmembrane region" description="Helical" evidence="1">
    <location>
        <begin position="16"/>
        <end position="34"/>
    </location>
</feature>
<feature type="transmembrane region" description="Helical" evidence="1">
    <location>
        <begin position="40"/>
        <end position="60"/>
    </location>
</feature>
<keyword evidence="3" id="KW-1185">Reference proteome</keyword>
<dbReference type="AlphaFoldDB" id="A0A840VJH3"/>